<dbReference type="Pfam" id="PF02098">
    <property type="entry name" value="His_binding"/>
    <property type="match status" value="1"/>
</dbReference>
<keyword evidence="1" id="KW-0732">Signal</keyword>
<evidence type="ECO:0000256" key="1">
    <source>
        <dbReference type="SAM" id="SignalP"/>
    </source>
</evidence>
<feature type="signal peptide" evidence="1">
    <location>
        <begin position="1"/>
        <end position="22"/>
    </location>
</feature>
<protein>
    <submittedName>
        <fullName evidence="2">Putative lipocal-1 1</fullName>
    </submittedName>
</protein>
<proteinExistence type="evidence at transcript level"/>
<dbReference type="AlphaFoldDB" id="A0A023GAE6"/>
<feature type="chain" id="PRO_5001521830" evidence="1">
    <location>
        <begin position="23"/>
        <end position="191"/>
    </location>
</feature>
<dbReference type="GO" id="GO:0043176">
    <property type="term" value="F:amine binding"/>
    <property type="evidence" value="ECO:0007669"/>
    <property type="project" value="InterPro"/>
</dbReference>
<name>A0A023GAE6_AMBTT</name>
<evidence type="ECO:0000313" key="2">
    <source>
        <dbReference type="EMBL" id="JAC30852.1"/>
    </source>
</evidence>
<dbReference type="InterPro" id="IPR002970">
    <property type="entry name" value="Tick_his-bd"/>
</dbReference>
<dbReference type="Gene3D" id="2.40.128.20">
    <property type="match status" value="1"/>
</dbReference>
<organism evidence="2">
    <name type="scientific">Amblyomma triste</name>
    <name type="common">Neotropical tick</name>
    <dbReference type="NCBI Taxonomy" id="251400"/>
    <lineage>
        <taxon>Eukaryota</taxon>
        <taxon>Metazoa</taxon>
        <taxon>Ecdysozoa</taxon>
        <taxon>Arthropoda</taxon>
        <taxon>Chelicerata</taxon>
        <taxon>Arachnida</taxon>
        <taxon>Acari</taxon>
        <taxon>Parasitiformes</taxon>
        <taxon>Ixodida</taxon>
        <taxon>Ixodoidea</taxon>
        <taxon>Ixodidae</taxon>
        <taxon>Amblyomminae</taxon>
        <taxon>Amblyomma</taxon>
    </lineage>
</organism>
<dbReference type="InterPro" id="IPR012674">
    <property type="entry name" value="Calycin"/>
</dbReference>
<sequence length="191" mass="21382">MTLAHLILAAELASLFFSRAYGSSSSFPENNPELGAYQNEGKCFPLQDTYYIMYRNYKEDPLFGGEAKCIIIAETGPFVDGSGTFQVQYGGNNTVNVKATLLSSPGYSVQNVIQIQSIDVPQIIFNITSVYTDCRRCKVFRHSYIENGLGCTLWKTEASLNEDLACCEFVYDLVCGTSRKYQVYDNCKEKI</sequence>
<accession>A0A023GAE6</accession>
<dbReference type="EMBL" id="GBBM01004566">
    <property type="protein sequence ID" value="JAC30852.1"/>
    <property type="molecule type" value="mRNA"/>
</dbReference>
<reference evidence="2" key="1">
    <citation type="submission" date="2014-03" db="EMBL/GenBank/DDBJ databases">
        <title>The sialotranscriptome of Amblyomma triste, Amblyomma parvum and Amblyomma cajennense ticks, uncovered by 454-based RNA-seq.</title>
        <authorList>
            <person name="Garcia G.R."/>
            <person name="Gardinassi L.G."/>
            <person name="Ribeiro J.M."/>
            <person name="Anatriello E."/>
            <person name="Ferreira B.R."/>
            <person name="Moreira H.N."/>
            <person name="Mafra C."/>
            <person name="Olegario M.M."/>
            <person name="Szabo P.J."/>
            <person name="Miranda-Santos I.K."/>
            <person name="Maruyama S.R."/>
        </authorList>
    </citation>
    <scope>NUCLEOTIDE SEQUENCE</scope>
    <source>
        <strain evidence="2">Mato Grasso do Sul</strain>
        <tissue evidence="2">Salivary glands</tissue>
    </source>
</reference>
<dbReference type="GO" id="GO:0030682">
    <property type="term" value="P:symbiont-mediated perturbation of host defenses"/>
    <property type="evidence" value="ECO:0007669"/>
    <property type="project" value="InterPro"/>
</dbReference>
<dbReference type="SUPFAM" id="SSF50814">
    <property type="entry name" value="Lipocalins"/>
    <property type="match status" value="1"/>
</dbReference>